<keyword evidence="14" id="KW-0560">Oxidoreductase</keyword>
<keyword evidence="13" id="KW-0573">Peptidoglycan synthesis</keyword>
<evidence type="ECO:0000256" key="5">
    <source>
        <dbReference type="ARBA" id="ARBA00012518"/>
    </source>
</evidence>
<dbReference type="GO" id="GO:0009252">
    <property type="term" value="P:peptidoglycan biosynthetic process"/>
    <property type="evidence" value="ECO:0007669"/>
    <property type="project" value="UniProtKB-UniPathway"/>
</dbReference>
<comment type="catalytic activity">
    <reaction evidence="18">
        <text>UDP-N-acetyl-alpha-D-muramate + NADP(+) = UDP-N-acetyl-3-O-(1-carboxyvinyl)-alpha-D-glucosamine + NADPH + H(+)</text>
        <dbReference type="Rhea" id="RHEA:12248"/>
        <dbReference type="ChEBI" id="CHEBI:15378"/>
        <dbReference type="ChEBI" id="CHEBI:57783"/>
        <dbReference type="ChEBI" id="CHEBI:58349"/>
        <dbReference type="ChEBI" id="CHEBI:68483"/>
        <dbReference type="ChEBI" id="CHEBI:70757"/>
        <dbReference type="EC" id="1.3.1.98"/>
    </reaction>
</comment>
<reference evidence="21 22" key="1">
    <citation type="submission" date="2017-08" db="EMBL/GenBank/DDBJ databases">
        <title>Infants hospitalized years apart are colonized by the same room-sourced microbial strains.</title>
        <authorList>
            <person name="Brooks B."/>
            <person name="Olm M.R."/>
            <person name="Firek B.A."/>
            <person name="Baker R."/>
            <person name="Thomas B.C."/>
            <person name="Morowitz M.J."/>
            <person name="Banfield J.F."/>
        </authorList>
    </citation>
    <scope>NUCLEOTIDE SEQUENCE [LARGE SCALE GENOMIC DNA]</scope>
    <source>
        <strain evidence="21">S2_018_000_R2_104</strain>
    </source>
</reference>
<proteinExistence type="inferred from homology"/>
<evidence type="ECO:0000256" key="18">
    <source>
        <dbReference type="ARBA" id="ARBA00048914"/>
    </source>
</evidence>
<evidence type="ECO:0000256" key="3">
    <source>
        <dbReference type="ARBA" id="ARBA00004496"/>
    </source>
</evidence>
<evidence type="ECO:0000256" key="7">
    <source>
        <dbReference type="ARBA" id="ARBA00022490"/>
    </source>
</evidence>
<gene>
    <name evidence="21" type="ORF">DI626_03400</name>
</gene>
<comment type="subcellular location">
    <subcellularLocation>
        <location evidence="3">Cytoplasm</location>
    </subcellularLocation>
</comment>
<evidence type="ECO:0000256" key="11">
    <source>
        <dbReference type="ARBA" id="ARBA00022857"/>
    </source>
</evidence>
<evidence type="ECO:0000256" key="14">
    <source>
        <dbReference type="ARBA" id="ARBA00023002"/>
    </source>
</evidence>
<dbReference type="EC" id="1.3.1.98" evidence="5"/>
<comment type="caution">
    <text evidence="21">The sequence shown here is derived from an EMBL/GenBank/DDBJ whole genome shotgun (WGS) entry which is preliminary data.</text>
</comment>
<dbReference type="SUPFAM" id="SSF56194">
    <property type="entry name" value="Uridine diphospho-N-Acetylenolpyruvylglucosamine reductase, MurB, C-terminal domain"/>
    <property type="match status" value="1"/>
</dbReference>
<dbReference type="Gene3D" id="3.30.465.10">
    <property type="match status" value="1"/>
</dbReference>
<evidence type="ECO:0000259" key="20">
    <source>
        <dbReference type="PROSITE" id="PS51387"/>
    </source>
</evidence>
<dbReference type="InterPro" id="IPR006094">
    <property type="entry name" value="Oxid_FAD_bind_N"/>
</dbReference>
<dbReference type="Gene3D" id="3.90.78.10">
    <property type="entry name" value="UDP-N-acetylenolpyruvoylglucosamine reductase, C-terminal domain"/>
    <property type="match status" value="1"/>
</dbReference>
<comment type="pathway">
    <text evidence="4">Cell wall biogenesis; peptidoglycan biosynthesis.</text>
</comment>
<dbReference type="AlphaFoldDB" id="A0A2W4ZZG6"/>
<feature type="compositionally biased region" description="Basic and acidic residues" evidence="19">
    <location>
        <begin position="120"/>
        <end position="130"/>
    </location>
</feature>
<sequence>IQADGNVKAGALALDANVAQVAAEAGIAGLEFFSGIPGTIGGALRMNAGCYGSETKDVLVSCEALDRQGRLHTFTPDDLHMTYRHIELPDDYIFVSAIFRGQKDNPENVLARMAEIKSKREASQPIREKTGGSTFANPPAEDIAKAGLPEGTKVWQLIDMVGGRGLKIGGAVMSEKHCNFMINEGGATAADLEALGEEIRKRVDERFGITLRWEIKRIGEP</sequence>
<dbReference type="PANTHER" id="PTHR21071">
    <property type="entry name" value="UDP-N-ACETYLENOLPYRUVOYLGLUCOSAMINE REDUCTASE"/>
    <property type="match status" value="1"/>
</dbReference>
<evidence type="ECO:0000256" key="16">
    <source>
        <dbReference type="ARBA" id="ARBA00023316"/>
    </source>
</evidence>
<dbReference type="UniPathway" id="UPA00219"/>
<dbReference type="PROSITE" id="PS51387">
    <property type="entry name" value="FAD_PCMH"/>
    <property type="match status" value="1"/>
</dbReference>
<keyword evidence="16" id="KW-0961">Cell wall biogenesis/degradation</keyword>
<dbReference type="GO" id="GO:0008762">
    <property type="term" value="F:UDP-N-acetylmuramate dehydrogenase activity"/>
    <property type="evidence" value="ECO:0007669"/>
    <property type="project" value="UniProtKB-EC"/>
</dbReference>
<evidence type="ECO:0000256" key="8">
    <source>
        <dbReference type="ARBA" id="ARBA00022618"/>
    </source>
</evidence>
<dbReference type="GO" id="GO:0005829">
    <property type="term" value="C:cytosol"/>
    <property type="evidence" value="ECO:0007669"/>
    <property type="project" value="TreeGrafter"/>
</dbReference>
<organism evidence="21 22">
    <name type="scientific">Micavibrio aeruginosavorus</name>
    <dbReference type="NCBI Taxonomy" id="349221"/>
    <lineage>
        <taxon>Bacteria</taxon>
        <taxon>Pseudomonadati</taxon>
        <taxon>Bdellovibrionota</taxon>
        <taxon>Bdellovibrionia</taxon>
        <taxon>Bdellovibrionales</taxon>
        <taxon>Pseudobdellovibrionaceae</taxon>
        <taxon>Micavibrio</taxon>
    </lineage>
</organism>
<evidence type="ECO:0000256" key="6">
    <source>
        <dbReference type="ARBA" id="ARBA00015188"/>
    </source>
</evidence>
<dbReference type="Pfam" id="PF02873">
    <property type="entry name" value="MurB_C"/>
    <property type="match status" value="1"/>
</dbReference>
<keyword evidence="10" id="KW-0274">FAD</keyword>
<dbReference type="InterPro" id="IPR011601">
    <property type="entry name" value="MurB_C"/>
</dbReference>
<keyword evidence="7" id="KW-0963">Cytoplasm</keyword>
<evidence type="ECO:0000256" key="4">
    <source>
        <dbReference type="ARBA" id="ARBA00004752"/>
    </source>
</evidence>
<comment type="cofactor">
    <cofactor evidence="1">
        <name>FAD</name>
        <dbReference type="ChEBI" id="CHEBI:57692"/>
    </cofactor>
</comment>
<evidence type="ECO:0000313" key="22">
    <source>
        <dbReference type="Proteomes" id="UP000249557"/>
    </source>
</evidence>
<protein>
    <recommendedName>
        <fullName evidence="6">UDP-N-acetylenolpyruvoylglucosamine reductase</fullName>
        <ecNumber evidence="5">1.3.1.98</ecNumber>
    </recommendedName>
    <alternativeName>
        <fullName evidence="17">UDP-N-acetylmuramate dehydrogenase</fullName>
    </alternativeName>
</protein>
<feature type="region of interest" description="Disordered" evidence="19">
    <location>
        <begin position="120"/>
        <end position="139"/>
    </location>
</feature>
<dbReference type="InterPro" id="IPR036635">
    <property type="entry name" value="MurB_C_sf"/>
</dbReference>
<keyword evidence="8" id="KW-0132">Cell division</keyword>
<dbReference type="Pfam" id="PF01565">
    <property type="entry name" value="FAD_binding_4"/>
    <property type="match status" value="1"/>
</dbReference>
<dbReference type="SUPFAM" id="SSF56176">
    <property type="entry name" value="FAD-binding/transporter-associated domain-like"/>
    <property type="match status" value="1"/>
</dbReference>
<dbReference type="InterPro" id="IPR016169">
    <property type="entry name" value="FAD-bd_PCMH_sub2"/>
</dbReference>
<evidence type="ECO:0000256" key="15">
    <source>
        <dbReference type="ARBA" id="ARBA00023306"/>
    </source>
</evidence>
<evidence type="ECO:0000256" key="17">
    <source>
        <dbReference type="ARBA" id="ARBA00031026"/>
    </source>
</evidence>
<keyword evidence="12" id="KW-0133">Cell shape</keyword>
<dbReference type="GO" id="GO:0071555">
    <property type="term" value="P:cell wall organization"/>
    <property type="evidence" value="ECO:0007669"/>
    <property type="project" value="UniProtKB-KW"/>
</dbReference>
<dbReference type="Proteomes" id="UP000249557">
    <property type="component" value="Unassembled WGS sequence"/>
</dbReference>
<dbReference type="PANTHER" id="PTHR21071:SF4">
    <property type="entry name" value="UDP-N-ACETYLENOLPYRUVOYLGLUCOSAMINE REDUCTASE"/>
    <property type="match status" value="1"/>
</dbReference>
<evidence type="ECO:0000256" key="9">
    <source>
        <dbReference type="ARBA" id="ARBA00022630"/>
    </source>
</evidence>
<dbReference type="InterPro" id="IPR016166">
    <property type="entry name" value="FAD-bd_PCMH"/>
</dbReference>
<keyword evidence="11" id="KW-0521">NADP</keyword>
<dbReference type="InterPro" id="IPR036318">
    <property type="entry name" value="FAD-bd_PCMH-like_sf"/>
</dbReference>
<dbReference type="HAMAP" id="MF_00037">
    <property type="entry name" value="MurB"/>
    <property type="match status" value="1"/>
</dbReference>
<evidence type="ECO:0000256" key="2">
    <source>
        <dbReference type="ARBA" id="ARBA00003921"/>
    </source>
</evidence>
<feature type="non-terminal residue" evidence="21">
    <location>
        <position position="1"/>
    </location>
</feature>
<dbReference type="GO" id="GO:0008360">
    <property type="term" value="P:regulation of cell shape"/>
    <property type="evidence" value="ECO:0007669"/>
    <property type="project" value="UniProtKB-KW"/>
</dbReference>
<evidence type="ECO:0000256" key="19">
    <source>
        <dbReference type="SAM" id="MobiDB-lite"/>
    </source>
</evidence>
<evidence type="ECO:0000256" key="10">
    <source>
        <dbReference type="ARBA" id="ARBA00022827"/>
    </source>
</evidence>
<keyword evidence="9" id="KW-0285">Flavoprotein</keyword>
<dbReference type="GO" id="GO:0071949">
    <property type="term" value="F:FAD binding"/>
    <property type="evidence" value="ECO:0007669"/>
    <property type="project" value="InterPro"/>
</dbReference>
<dbReference type="InterPro" id="IPR003170">
    <property type="entry name" value="MurB"/>
</dbReference>
<dbReference type="EMBL" id="QFNK01000046">
    <property type="protein sequence ID" value="PZO87680.1"/>
    <property type="molecule type" value="Genomic_DNA"/>
</dbReference>
<dbReference type="NCBIfam" id="NF010480">
    <property type="entry name" value="PRK13905.1"/>
    <property type="match status" value="1"/>
</dbReference>
<evidence type="ECO:0000313" key="21">
    <source>
        <dbReference type="EMBL" id="PZO87680.1"/>
    </source>
</evidence>
<accession>A0A2W4ZZG6</accession>
<feature type="domain" description="FAD-binding PCMH-type" evidence="20">
    <location>
        <begin position="1"/>
        <end position="104"/>
    </location>
</feature>
<keyword evidence="15" id="KW-0131">Cell cycle</keyword>
<evidence type="ECO:0000256" key="12">
    <source>
        <dbReference type="ARBA" id="ARBA00022960"/>
    </source>
</evidence>
<name>A0A2W4ZZG6_9BACT</name>
<evidence type="ECO:0000256" key="1">
    <source>
        <dbReference type="ARBA" id="ARBA00001974"/>
    </source>
</evidence>
<dbReference type="GO" id="GO:0051301">
    <property type="term" value="P:cell division"/>
    <property type="evidence" value="ECO:0007669"/>
    <property type="project" value="UniProtKB-KW"/>
</dbReference>
<comment type="function">
    <text evidence="2">Cell wall formation.</text>
</comment>
<evidence type="ECO:0000256" key="13">
    <source>
        <dbReference type="ARBA" id="ARBA00022984"/>
    </source>
</evidence>